<dbReference type="PATRIC" id="fig|1385369.3.peg.3578"/>
<dbReference type="InterPro" id="IPR012347">
    <property type="entry name" value="Ferritin-like"/>
</dbReference>
<protein>
    <recommendedName>
        <fullName evidence="1">DUF305 domain-containing protein</fullName>
    </recommendedName>
</protein>
<accession>W9H3V7</accession>
<sequence>MGISQVFRLSGGVALIVSTLAGAPVLARQDHMSHGAQPSGGAVAEAFKQANERMHKDMAIEPTGDADVDFARGMIPHHQGAIDMARIQIEHGKDPEMRRLAQEVISAQEREIAQLKDWLARNPPKP</sequence>
<dbReference type="PANTHER" id="PTHR36933:SF1">
    <property type="entry name" value="SLL0788 PROTEIN"/>
    <property type="match status" value="1"/>
</dbReference>
<evidence type="ECO:0000313" key="2">
    <source>
        <dbReference type="EMBL" id="EWY39412.1"/>
    </source>
</evidence>
<dbReference type="Proteomes" id="UP000019486">
    <property type="component" value="Unassembled WGS sequence"/>
</dbReference>
<evidence type="ECO:0000313" key="3">
    <source>
        <dbReference type="Proteomes" id="UP000019486"/>
    </source>
</evidence>
<dbReference type="STRING" id="1385369.N825_06900"/>
<dbReference type="Gene3D" id="1.20.1260.10">
    <property type="match status" value="1"/>
</dbReference>
<dbReference type="OrthoDB" id="517560at2"/>
<feature type="domain" description="DUF305" evidence="1">
    <location>
        <begin position="32"/>
        <end position="119"/>
    </location>
</feature>
<dbReference type="RefSeq" id="WP_051512506.1">
    <property type="nucleotide sequence ID" value="NZ_AVFL01000012.1"/>
</dbReference>
<dbReference type="AlphaFoldDB" id="W9H3V7"/>
<dbReference type="Pfam" id="PF03713">
    <property type="entry name" value="DUF305"/>
    <property type="match status" value="1"/>
</dbReference>
<reference evidence="2 3" key="1">
    <citation type="submission" date="2013-08" db="EMBL/GenBank/DDBJ databases">
        <title>The genome sequence of Skermanella stibiiresistens.</title>
        <authorList>
            <person name="Zhu W."/>
            <person name="Wang G."/>
        </authorList>
    </citation>
    <scope>NUCLEOTIDE SEQUENCE [LARGE SCALE GENOMIC DNA]</scope>
    <source>
        <strain evidence="2 3">SB22</strain>
    </source>
</reference>
<proteinExistence type="predicted"/>
<evidence type="ECO:0000259" key="1">
    <source>
        <dbReference type="Pfam" id="PF03713"/>
    </source>
</evidence>
<gene>
    <name evidence="2" type="ORF">N825_06900</name>
</gene>
<keyword evidence="3" id="KW-1185">Reference proteome</keyword>
<organism evidence="2 3">
    <name type="scientific">Skermanella stibiiresistens SB22</name>
    <dbReference type="NCBI Taxonomy" id="1385369"/>
    <lineage>
        <taxon>Bacteria</taxon>
        <taxon>Pseudomonadati</taxon>
        <taxon>Pseudomonadota</taxon>
        <taxon>Alphaproteobacteria</taxon>
        <taxon>Rhodospirillales</taxon>
        <taxon>Azospirillaceae</taxon>
        <taxon>Skermanella</taxon>
    </lineage>
</organism>
<dbReference type="PANTHER" id="PTHR36933">
    <property type="entry name" value="SLL0788 PROTEIN"/>
    <property type="match status" value="1"/>
</dbReference>
<dbReference type="EMBL" id="AVFL01000012">
    <property type="protein sequence ID" value="EWY39412.1"/>
    <property type="molecule type" value="Genomic_DNA"/>
</dbReference>
<dbReference type="InterPro" id="IPR005183">
    <property type="entry name" value="DUF305_CopM-like"/>
</dbReference>
<name>W9H3V7_9PROT</name>
<comment type="caution">
    <text evidence="2">The sequence shown here is derived from an EMBL/GenBank/DDBJ whole genome shotgun (WGS) entry which is preliminary data.</text>
</comment>